<proteinExistence type="predicted"/>
<evidence type="ECO:0000313" key="3">
    <source>
        <dbReference type="Proteomes" id="UP000266723"/>
    </source>
</evidence>
<dbReference type="Proteomes" id="UP000266723">
    <property type="component" value="Unassembled WGS sequence"/>
</dbReference>
<sequence>MSEEAFDAMKLKLSVEIEEEKGKMVEIHLCEMMKLLMLPSKTKSCKSENRALVRQTYGRTSEAVCGRI</sequence>
<name>A0A3N6R667_BRACR</name>
<gene>
    <name evidence="2" type="ORF">DY000_02026730</name>
    <name evidence="1" type="ORF">F2Q70_00032714</name>
</gene>
<organism evidence="1">
    <name type="scientific">Brassica cretica</name>
    <name type="common">Mustard</name>
    <dbReference type="NCBI Taxonomy" id="69181"/>
    <lineage>
        <taxon>Eukaryota</taxon>
        <taxon>Viridiplantae</taxon>
        <taxon>Streptophyta</taxon>
        <taxon>Embryophyta</taxon>
        <taxon>Tracheophyta</taxon>
        <taxon>Spermatophyta</taxon>
        <taxon>Magnoliopsida</taxon>
        <taxon>eudicotyledons</taxon>
        <taxon>Gunneridae</taxon>
        <taxon>Pentapetalae</taxon>
        <taxon>rosids</taxon>
        <taxon>malvids</taxon>
        <taxon>Brassicales</taxon>
        <taxon>Brassicaceae</taxon>
        <taxon>Brassiceae</taxon>
        <taxon>Brassica</taxon>
    </lineage>
</organism>
<reference evidence="2 3" key="3">
    <citation type="journal article" date="2020" name="BMC Genomics">
        <title>Intraspecific diversification of the crop wild relative Brassica cretica Lam. using demographic model selection.</title>
        <authorList>
            <person name="Kioukis A."/>
            <person name="Michalopoulou V.A."/>
            <person name="Briers L."/>
            <person name="Pirintsos S."/>
            <person name="Studholme D.J."/>
            <person name="Pavlidis P."/>
            <person name="Sarris P.F."/>
        </authorList>
    </citation>
    <scope>NUCLEOTIDE SEQUENCE [LARGE SCALE GENOMIC DNA]</scope>
    <source>
        <strain evidence="3">cv. PFS-1207/04</strain>
        <strain evidence="2">PFS-1207/04</strain>
    </source>
</reference>
<keyword evidence="3" id="KW-1185">Reference proteome</keyword>
<protein>
    <submittedName>
        <fullName evidence="1">Uncharacterized protein</fullName>
    </submittedName>
</protein>
<reference evidence="1" key="1">
    <citation type="submission" date="2019-12" db="EMBL/GenBank/DDBJ databases">
        <title>Genome sequencing and annotation of Brassica cretica.</title>
        <authorList>
            <person name="Studholme D.J."/>
            <person name="Sarris P.F."/>
        </authorList>
    </citation>
    <scope>NUCLEOTIDE SEQUENCE</scope>
    <source>
        <strain evidence="1">PFS-102/07</strain>
        <tissue evidence="1">Leaf</tissue>
    </source>
</reference>
<comment type="caution">
    <text evidence="1">The sequence shown here is derived from an EMBL/GenBank/DDBJ whole genome shotgun (WGS) entry which is preliminary data.</text>
</comment>
<dbReference type="EMBL" id="QGKY02002305">
    <property type="protein sequence ID" value="KAF2531131.1"/>
    <property type="molecule type" value="Genomic_DNA"/>
</dbReference>
<accession>A0A3N6R667</accession>
<evidence type="ECO:0000313" key="1">
    <source>
        <dbReference type="EMBL" id="KAF2531131.1"/>
    </source>
</evidence>
<evidence type="ECO:0000313" key="2">
    <source>
        <dbReference type="EMBL" id="KAF3597449.1"/>
    </source>
</evidence>
<dbReference type="AlphaFoldDB" id="A0A3N6R667"/>
<dbReference type="EMBL" id="QGKV02000299">
    <property type="protein sequence ID" value="KAF3597449.1"/>
    <property type="molecule type" value="Genomic_DNA"/>
</dbReference>
<reference evidence="2" key="2">
    <citation type="submission" date="2019-12" db="EMBL/GenBank/DDBJ databases">
        <authorList>
            <person name="Studholme D.J."/>
            <person name="Sarris P."/>
        </authorList>
    </citation>
    <scope>NUCLEOTIDE SEQUENCE</scope>
    <source>
        <strain evidence="2">PFS-1207/04</strain>
        <tissue evidence="2">Leaf</tissue>
    </source>
</reference>